<keyword evidence="3" id="KW-1185">Reference proteome</keyword>
<organism evidence="2 3">
    <name type="scientific">Actinacidiphila yanglinensis</name>
    <dbReference type="NCBI Taxonomy" id="310779"/>
    <lineage>
        <taxon>Bacteria</taxon>
        <taxon>Bacillati</taxon>
        <taxon>Actinomycetota</taxon>
        <taxon>Actinomycetes</taxon>
        <taxon>Kitasatosporales</taxon>
        <taxon>Streptomycetaceae</taxon>
        <taxon>Actinacidiphila</taxon>
    </lineage>
</organism>
<keyword evidence="1" id="KW-0812">Transmembrane</keyword>
<reference evidence="2 3" key="1">
    <citation type="submission" date="2016-10" db="EMBL/GenBank/DDBJ databases">
        <authorList>
            <person name="de Groot N.N."/>
        </authorList>
    </citation>
    <scope>NUCLEOTIDE SEQUENCE [LARGE SCALE GENOMIC DNA]</scope>
    <source>
        <strain evidence="2 3">CGMCC 4.2023</strain>
    </source>
</reference>
<dbReference type="AlphaFoldDB" id="A0A1H6E6L9"/>
<dbReference type="Proteomes" id="UP000236754">
    <property type="component" value="Unassembled WGS sequence"/>
</dbReference>
<keyword evidence="1" id="KW-0472">Membrane</keyword>
<feature type="transmembrane region" description="Helical" evidence="1">
    <location>
        <begin position="66"/>
        <end position="85"/>
    </location>
</feature>
<protein>
    <recommendedName>
        <fullName evidence="4">DUF1440 domain-containing protein</fullName>
    </recommendedName>
</protein>
<gene>
    <name evidence="2" type="ORF">SAMN05216223_12780</name>
</gene>
<accession>A0A1H6E6L9</accession>
<evidence type="ECO:0000313" key="2">
    <source>
        <dbReference type="EMBL" id="SEG93287.1"/>
    </source>
</evidence>
<evidence type="ECO:0000256" key="1">
    <source>
        <dbReference type="SAM" id="Phobius"/>
    </source>
</evidence>
<dbReference type="EMBL" id="FNVU01000027">
    <property type="protein sequence ID" value="SEG93287.1"/>
    <property type="molecule type" value="Genomic_DNA"/>
</dbReference>
<feature type="transmembrane region" description="Helical" evidence="1">
    <location>
        <begin position="92"/>
        <end position="113"/>
    </location>
</feature>
<proteinExistence type="predicted"/>
<feature type="transmembrane region" description="Helical" evidence="1">
    <location>
        <begin position="133"/>
        <end position="150"/>
    </location>
</feature>
<evidence type="ECO:0000313" key="3">
    <source>
        <dbReference type="Proteomes" id="UP000236754"/>
    </source>
</evidence>
<evidence type="ECO:0008006" key="4">
    <source>
        <dbReference type="Google" id="ProtNLM"/>
    </source>
</evidence>
<keyword evidence="1" id="KW-1133">Transmembrane helix</keyword>
<sequence>MGTLLRGTVAGAAGTTVLNAVTYGDMAVRGRPTSSAPEGTVEALADLTGVTVGGTGETRGNRLTGLGALSGIVTGVGVGTAVAVLRKAGVRLPLWMGGVLTGALAMAVTDLSMAELDVSDPRTWSGTDWLSDAIPHLIYGLVTYGIMTAGEQRT</sequence>
<name>A0A1H6E6L9_9ACTN</name>